<feature type="compositionally biased region" description="Polar residues" evidence="5">
    <location>
        <begin position="10"/>
        <end position="19"/>
    </location>
</feature>
<sequence length="326" mass="38713">MQFPRKRRQGSTPHCSTHSLSRERCPEELHKYVFARQRPPRPTVLSSPIVSFPAMVHLNSFLPPNPLLSPFQAAWKNMLHSSPQHPNSLFVYQTSYLLVSLPAFIYQFSPAIKKYKIQLDKPETWEEQWQHVKISLIRIPTLLLPAFILSYFYSEDFDIPYKWDPMPPWYSVTAQCLGCFIIKDTWIYFMHRLMHHKTFYPYLHKLHYEFKTLFAMHSLYISLGEYIITGTGIFTAIHICCKHLFMAWVWFLYPHLTCPFLWLQGHNIPWVPLPFVVNTTFHDFHHSNFHRNRSPVFTCWDKLFGTDEKNKTKSNTPGMILSWSPF</sequence>
<keyword evidence="4 6" id="KW-0472">Membrane</keyword>
<reference evidence="8" key="1">
    <citation type="submission" date="2025-08" db="UniProtKB">
        <authorList>
            <consortium name="Ensembl"/>
        </authorList>
    </citation>
    <scope>IDENTIFICATION</scope>
</reference>
<evidence type="ECO:0000256" key="2">
    <source>
        <dbReference type="ARBA" id="ARBA00022692"/>
    </source>
</evidence>
<evidence type="ECO:0000256" key="4">
    <source>
        <dbReference type="ARBA" id="ARBA00023136"/>
    </source>
</evidence>
<dbReference type="InterPro" id="IPR006694">
    <property type="entry name" value="Fatty_acid_hydroxylase"/>
</dbReference>
<evidence type="ECO:0000259" key="7">
    <source>
        <dbReference type="Pfam" id="PF04116"/>
    </source>
</evidence>
<feature type="region of interest" description="Disordered" evidence="5">
    <location>
        <begin position="1"/>
        <end position="22"/>
    </location>
</feature>
<keyword evidence="3 6" id="KW-1133">Transmembrane helix</keyword>
<evidence type="ECO:0000256" key="6">
    <source>
        <dbReference type="SAM" id="Phobius"/>
    </source>
</evidence>
<dbReference type="Ensembl" id="ENSBJAT00000022518.1">
    <property type="protein sequence ID" value="ENSBJAP00000021902.1"/>
    <property type="gene ID" value="ENSBJAG00000014275.1"/>
</dbReference>
<dbReference type="PANTHER" id="PTHR11863">
    <property type="entry name" value="STEROL DESATURASE"/>
    <property type="match status" value="1"/>
</dbReference>
<keyword evidence="9" id="KW-1185">Reference proteome</keyword>
<proteinExistence type="predicted"/>
<feature type="transmembrane region" description="Helical" evidence="6">
    <location>
        <begin position="210"/>
        <end position="228"/>
    </location>
</feature>
<evidence type="ECO:0000256" key="3">
    <source>
        <dbReference type="ARBA" id="ARBA00022989"/>
    </source>
</evidence>
<organism evidence="8 9">
    <name type="scientific">Buteo japonicus</name>
    <dbReference type="NCBI Taxonomy" id="224669"/>
    <lineage>
        <taxon>Eukaryota</taxon>
        <taxon>Metazoa</taxon>
        <taxon>Chordata</taxon>
        <taxon>Craniata</taxon>
        <taxon>Vertebrata</taxon>
        <taxon>Euteleostomi</taxon>
        <taxon>Archelosauria</taxon>
        <taxon>Archosauria</taxon>
        <taxon>Dinosauria</taxon>
        <taxon>Saurischia</taxon>
        <taxon>Theropoda</taxon>
        <taxon>Coelurosauria</taxon>
        <taxon>Aves</taxon>
        <taxon>Neognathae</taxon>
        <taxon>Neoaves</taxon>
        <taxon>Telluraves</taxon>
        <taxon>Accipitrimorphae</taxon>
        <taxon>Accipitriformes</taxon>
        <taxon>Accipitridae</taxon>
        <taxon>Accipitrinae</taxon>
        <taxon>Buteo</taxon>
    </lineage>
</organism>
<evidence type="ECO:0000256" key="5">
    <source>
        <dbReference type="SAM" id="MobiDB-lite"/>
    </source>
</evidence>
<accession>A0A8C0BUR6</accession>
<dbReference type="GO" id="GO:0016491">
    <property type="term" value="F:oxidoreductase activity"/>
    <property type="evidence" value="ECO:0007669"/>
    <property type="project" value="InterPro"/>
</dbReference>
<evidence type="ECO:0000256" key="1">
    <source>
        <dbReference type="ARBA" id="ARBA00004370"/>
    </source>
</evidence>
<dbReference type="InterPro" id="IPR050307">
    <property type="entry name" value="Sterol_Desaturase_Related"/>
</dbReference>
<feature type="transmembrane region" description="Helical" evidence="6">
    <location>
        <begin position="169"/>
        <end position="189"/>
    </location>
</feature>
<dbReference type="GO" id="GO:0008610">
    <property type="term" value="P:lipid biosynthetic process"/>
    <property type="evidence" value="ECO:0007669"/>
    <property type="project" value="InterPro"/>
</dbReference>
<dbReference type="Proteomes" id="UP000694555">
    <property type="component" value="Unplaced"/>
</dbReference>
<name>A0A8C0BUR6_9AVES</name>
<keyword evidence="2 6" id="KW-0812">Transmembrane</keyword>
<dbReference type="Pfam" id="PF04116">
    <property type="entry name" value="FA_hydroxylase"/>
    <property type="match status" value="1"/>
</dbReference>
<reference evidence="8" key="2">
    <citation type="submission" date="2025-09" db="UniProtKB">
        <authorList>
            <consortium name="Ensembl"/>
        </authorList>
    </citation>
    <scope>IDENTIFICATION</scope>
</reference>
<evidence type="ECO:0000313" key="9">
    <source>
        <dbReference type="Proteomes" id="UP000694555"/>
    </source>
</evidence>
<dbReference type="AlphaFoldDB" id="A0A8C0BUR6"/>
<dbReference type="GO" id="GO:0005506">
    <property type="term" value="F:iron ion binding"/>
    <property type="evidence" value="ECO:0007669"/>
    <property type="project" value="InterPro"/>
</dbReference>
<dbReference type="GO" id="GO:0016020">
    <property type="term" value="C:membrane"/>
    <property type="evidence" value="ECO:0007669"/>
    <property type="project" value="UniProtKB-SubCell"/>
</dbReference>
<feature type="transmembrane region" description="Helical" evidence="6">
    <location>
        <begin position="136"/>
        <end position="154"/>
    </location>
</feature>
<evidence type="ECO:0000313" key="8">
    <source>
        <dbReference type="Ensembl" id="ENSBJAP00000021902.1"/>
    </source>
</evidence>
<comment type="subcellular location">
    <subcellularLocation>
        <location evidence="1">Membrane</location>
    </subcellularLocation>
</comment>
<protein>
    <recommendedName>
        <fullName evidence="7">Fatty acid hydroxylase domain-containing protein</fullName>
    </recommendedName>
</protein>
<feature type="domain" description="Fatty acid hydroxylase" evidence="7">
    <location>
        <begin position="177"/>
        <end position="306"/>
    </location>
</feature>